<keyword evidence="4" id="KW-1185">Reference proteome</keyword>
<dbReference type="EMBL" id="JASNFN010000001">
    <property type="protein sequence ID" value="MDP5181143.1"/>
    <property type="molecule type" value="Genomic_DNA"/>
</dbReference>
<evidence type="ECO:0000256" key="1">
    <source>
        <dbReference type="SAM" id="MobiDB-lite"/>
    </source>
</evidence>
<gene>
    <name evidence="3" type="ORF">QOZ88_00685</name>
</gene>
<comment type="caution">
    <text evidence="3">The sequence shown here is derived from an EMBL/GenBank/DDBJ whole genome shotgun (WGS) entry which is preliminary data.</text>
</comment>
<keyword evidence="3" id="KW-0413">Isomerase</keyword>
<accession>A0ABT9I6F8</accession>
<feature type="region of interest" description="Disordered" evidence="1">
    <location>
        <begin position="205"/>
        <end position="228"/>
    </location>
</feature>
<feature type="domain" description="Mycothiol-dependent maleylpyruvate isomerase metal-binding" evidence="2">
    <location>
        <begin position="9"/>
        <end position="47"/>
    </location>
</feature>
<sequence length="228" mass="24796">MEETFAEIADERRELAALLSGLTAEQRATQSLCSEWIVHDVVAHLVVPLEVSTPTFLLAMLACRGNFDRANVRVAREQARRPFGELVEVLHRKAGSRFTPPGAGPEAPLTDLLVHGLDIRRPLGILRDIPEARLRTSLTFLTGGGFVPKGALDGLRFEAADLDWAHGSGPAVRGDADALLLALTGRTTALDHLDGDGVPVVRARLARPARRRGRGRGRGREERSPSER</sequence>
<dbReference type="InterPro" id="IPR024344">
    <property type="entry name" value="MDMPI_metal-binding"/>
</dbReference>
<dbReference type="Pfam" id="PF11716">
    <property type="entry name" value="MDMPI_N"/>
    <property type="match status" value="1"/>
</dbReference>
<dbReference type="SUPFAM" id="SSF109854">
    <property type="entry name" value="DinB/YfiT-like putative metalloenzymes"/>
    <property type="match status" value="1"/>
</dbReference>
<protein>
    <submittedName>
        <fullName evidence="3">Maleylpyruvate isomerase family mycothiol-dependent enzyme</fullName>
    </submittedName>
</protein>
<evidence type="ECO:0000313" key="3">
    <source>
        <dbReference type="EMBL" id="MDP5181143.1"/>
    </source>
</evidence>
<organism evidence="3 4">
    <name type="scientific">Blastococcus carthaginiensis</name>
    <dbReference type="NCBI Taxonomy" id="3050034"/>
    <lineage>
        <taxon>Bacteria</taxon>
        <taxon>Bacillati</taxon>
        <taxon>Actinomycetota</taxon>
        <taxon>Actinomycetes</taxon>
        <taxon>Geodermatophilales</taxon>
        <taxon>Geodermatophilaceae</taxon>
        <taxon>Blastococcus</taxon>
    </lineage>
</organism>
<name>A0ABT9I6F8_9ACTN</name>
<reference evidence="4" key="1">
    <citation type="submission" date="2023-05" db="EMBL/GenBank/DDBJ databases">
        <title>Draft genome of Pseudofrankia sp. BMG5.37.</title>
        <authorList>
            <person name="Gtari M."/>
            <person name="Ghodhbane F."/>
            <person name="Sbissi I."/>
        </authorList>
    </citation>
    <scope>NUCLEOTIDE SEQUENCE [LARGE SCALE GENOMIC DNA]</scope>
    <source>
        <strain evidence="4">BMG 814</strain>
    </source>
</reference>
<feature type="compositionally biased region" description="Basic residues" evidence="1">
    <location>
        <begin position="205"/>
        <end position="217"/>
    </location>
</feature>
<dbReference type="Gene3D" id="1.20.120.450">
    <property type="entry name" value="dinb family like domain"/>
    <property type="match status" value="1"/>
</dbReference>
<evidence type="ECO:0000259" key="2">
    <source>
        <dbReference type="Pfam" id="PF11716"/>
    </source>
</evidence>
<feature type="compositionally biased region" description="Basic and acidic residues" evidence="1">
    <location>
        <begin position="218"/>
        <end position="228"/>
    </location>
</feature>
<dbReference type="InterPro" id="IPR017517">
    <property type="entry name" value="Maleyloyr_isom"/>
</dbReference>
<dbReference type="GO" id="GO:0016853">
    <property type="term" value="F:isomerase activity"/>
    <property type="evidence" value="ECO:0007669"/>
    <property type="project" value="UniProtKB-KW"/>
</dbReference>
<dbReference type="InterPro" id="IPR034660">
    <property type="entry name" value="DinB/YfiT-like"/>
</dbReference>
<evidence type="ECO:0000313" key="4">
    <source>
        <dbReference type="Proteomes" id="UP001233673"/>
    </source>
</evidence>
<proteinExistence type="predicted"/>
<dbReference type="Proteomes" id="UP001233673">
    <property type="component" value="Unassembled WGS sequence"/>
</dbReference>
<dbReference type="NCBIfam" id="TIGR03083">
    <property type="entry name" value="maleylpyruvate isomerase family mycothiol-dependent enzyme"/>
    <property type="match status" value="1"/>
</dbReference>
<dbReference type="RefSeq" id="WP_305997917.1">
    <property type="nucleotide sequence ID" value="NZ_JASNFN010000001.1"/>
</dbReference>